<sequence>MMATKHDTQKNLGDAVEEYKKFLATMNLGDSFFVENARPIGLEFLRRLAKRQGRTLAIRFVLQDQIYGKSGTRVYRVK</sequence>
<keyword evidence="2" id="KW-1185">Reference proteome</keyword>
<accession>A0A7G5B0Y6</accession>
<dbReference type="Proteomes" id="UP000515430">
    <property type="component" value="Segment"/>
</dbReference>
<dbReference type="GeneID" id="62682479"/>
<proteinExistence type="predicted"/>
<evidence type="ECO:0000313" key="1">
    <source>
        <dbReference type="EMBL" id="QMV29959.1"/>
    </source>
</evidence>
<reference evidence="2" key="1">
    <citation type="submission" date="2020-06" db="EMBL/GenBank/DDBJ databases">
        <title>Complete genome sequences of Providencia rettgeri bacteriophages PibeRecoleta, Stilesk and PatoteraRojo.</title>
        <authorList>
            <person name="Batinovic S."/>
            <person name="Chan H.T."/>
            <person name="Stiles J."/>
            <person name="Petrovski S."/>
        </authorList>
    </citation>
    <scope>NUCLEOTIDE SEQUENCE [LARGE SCALE GENOMIC DNA]</scope>
</reference>
<dbReference type="KEGG" id="vg:62682479"/>
<dbReference type="EMBL" id="MT675124">
    <property type="protein sequence ID" value="QMV29959.1"/>
    <property type="molecule type" value="Genomic_DNA"/>
</dbReference>
<dbReference type="RefSeq" id="YP_009999845.1">
    <property type="nucleotide sequence ID" value="NC_053009.1"/>
</dbReference>
<protein>
    <submittedName>
        <fullName evidence="1">Uncharacterized protein</fullName>
    </submittedName>
</protein>
<organism evidence="1 2">
    <name type="scientific">Providencia phage vB_PreS-PibeRecoleta</name>
    <dbReference type="NCBI Taxonomy" id="2761109"/>
    <lineage>
        <taxon>Viruses</taxon>
        <taxon>Duplodnaviria</taxon>
        <taxon>Heunggongvirae</taxon>
        <taxon>Uroviricota</taxon>
        <taxon>Caudoviricetes</taxon>
        <taxon>Casjensviridae</taxon>
        <taxon>Redjacvirus</taxon>
        <taxon>Redjacvirus piberecoleta</taxon>
    </lineage>
</organism>
<name>A0A7G5B0Y6_9CAUD</name>
<evidence type="ECO:0000313" key="2">
    <source>
        <dbReference type="Proteomes" id="UP000515430"/>
    </source>
</evidence>